<dbReference type="EMBL" id="FJVC01000325">
    <property type="protein sequence ID" value="CZT48207.1"/>
    <property type="molecule type" value="Genomic_DNA"/>
</dbReference>
<keyword evidence="2" id="KW-0732">Signal</keyword>
<feature type="compositionally biased region" description="Low complexity" evidence="1">
    <location>
        <begin position="88"/>
        <end position="231"/>
    </location>
</feature>
<feature type="signal peptide" evidence="2">
    <location>
        <begin position="1"/>
        <end position="21"/>
    </location>
</feature>
<gene>
    <name evidence="3" type="ORF">RSE6_08873</name>
</gene>
<dbReference type="AlphaFoldDB" id="A0A1E1MGN1"/>
<feature type="region of interest" description="Disordered" evidence="1">
    <location>
        <begin position="75"/>
        <end position="246"/>
    </location>
</feature>
<evidence type="ECO:0000256" key="2">
    <source>
        <dbReference type="SAM" id="SignalP"/>
    </source>
</evidence>
<protein>
    <submittedName>
        <fullName evidence="3">Uncharacterized protein</fullName>
    </submittedName>
</protein>
<evidence type="ECO:0000256" key="1">
    <source>
        <dbReference type="SAM" id="MobiDB-lite"/>
    </source>
</evidence>
<dbReference type="Proteomes" id="UP000177625">
    <property type="component" value="Unassembled WGS sequence"/>
</dbReference>
<evidence type="ECO:0000313" key="4">
    <source>
        <dbReference type="Proteomes" id="UP000177625"/>
    </source>
</evidence>
<accession>A0A1E1MGN1</accession>
<feature type="compositionally biased region" description="Polar residues" evidence="1">
    <location>
        <begin position="234"/>
        <end position="246"/>
    </location>
</feature>
<name>A0A1E1MGN1_RHYSE</name>
<reference evidence="4" key="1">
    <citation type="submission" date="2016-03" db="EMBL/GenBank/DDBJ databases">
        <authorList>
            <person name="Guldener U."/>
        </authorList>
    </citation>
    <scope>NUCLEOTIDE SEQUENCE [LARGE SCALE GENOMIC DNA]</scope>
</reference>
<sequence length="456" mass="47611">MKTQRCLAAAVLLTSVADCLPQILIPNRTTAKVSIITGGGLTLGDPFTLPTGFTLPPGLTLPPGFTIGSELTRTLNVPPETVDPPSPTSTRKTTTSGVKTTSSSSKIMSATTLLPPTTSSSIKTTSSSRLPPSTQKSSSSTKSSRSTTPPALPTISPTTSSRSITPTPTTKISSSSTKSTRSTTPAPPLTTSKTTVSTSKTTLTSKSTNPLITQTPTTSKTTPSLTKTSPPAVTITTKPPSSTNPYSATCPIPTSYTINNFISYDGPGGDVSLTISYGSAVFTCPNTFAHSSSSNGRFTLDCDDDGLVKIVTDGFSYINVQQKFWCDEVPKPPGSYTTLQSSANYTIPAGTLFCEIDDINIRTCLQLDPDITIPVQAYTSGGTISFTPLDLEGNILTQCPTIQSTQPIVQDPAKCGLQTETMTVTQTATETGTQTHTGKGTTSVRFTQTATVVING</sequence>
<feature type="chain" id="PRO_5009448283" evidence="2">
    <location>
        <begin position="22"/>
        <end position="456"/>
    </location>
</feature>
<evidence type="ECO:0000313" key="3">
    <source>
        <dbReference type="EMBL" id="CZT48207.1"/>
    </source>
</evidence>
<organism evidence="3 4">
    <name type="scientific">Rhynchosporium secalis</name>
    <name type="common">Barley scald fungus</name>
    <dbReference type="NCBI Taxonomy" id="38038"/>
    <lineage>
        <taxon>Eukaryota</taxon>
        <taxon>Fungi</taxon>
        <taxon>Dikarya</taxon>
        <taxon>Ascomycota</taxon>
        <taxon>Pezizomycotina</taxon>
        <taxon>Leotiomycetes</taxon>
        <taxon>Helotiales</taxon>
        <taxon>Ploettnerulaceae</taxon>
        <taxon>Rhynchosporium</taxon>
    </lineage>
</organism>
<keyword evidence="4" id="KW-1185">Reference proteome</keyword>
<proteinExistence type="predicted"/>